<sequence length="145" mass="15865">MGELLDRNLQQEILASLSNDYPQRTNLRKAFEGGGNRLDVNLAYLEEHELVSVHWHNSQDGRTPMQASITAKGLDFIADDGGLGAILGVVTVRLHGDTLRDLLISRVESSNEDETLKQRAIAKLKEIPGDALGSLATKALDVSFQ</sequence>
<dbReference type="Proteomes" id="UP001387293">
    <property type="component" value="Unassembled WGS sequence"/>
</dbReference>
<gene>
    <name evidence="1" type="ORF">O7A60_02540</name>
</gene>
<proteinExistence type="predicted"/>
<evidence type="ECO:0000313" key="1">
    <source>
        <dbReference type="EMBL" id="MEI9407657.1"/>
    </source>
</evidence>
<protein>
    <recommendedName>
        <fullName evidence="3">Transcriptional regulator</fullName>
    </recommendedName>
</protein>
<organism evidence="1 2">
    <name type="scientific">Mesorhizobium salmacidum</name>
    <dbReference type="NCBI Taxonomy" id="3015171"/>
    <lineage>
        <taxon>Bacteria</taxon>
        <taxon>Pseudomonadati</taxon>
        <taxon>Pseudomonadota</taxon>
        <taxon>Alphaproteobacteria</taxon>
        <taxon>Hyphomicrobiales</taxon>
        <taxon>Phyllobacteriaceae</taxon>
        <taxon>Mesorhizobium</taxon>
    </lineage>
</organism>
<evidence type="ECO:0000313" key="2">
    <source>
        <dbReference type="Proteomes" id="UP001387293"/>
    </source>
</evidence>
<dbReference type="RefSeq" id="WP_337104864.1">
    <property type="nucleotide sequence ID" value="NZ_JAPYKS010000001.1"/>
</dbReference>
<keyword evidence="2" id="KW-1185">Reference proteome</keyword>
<reference evidence="1 2" key="1">
    <citation type="submission" date="2022-12" db="EMBL/GenBank/DDBJ databases">
        <authorList>
            <person name="Muema E."/>
        </authorList>
    </citation>
    <scope>NUCLEOTIDE SEQUENCE [LARGE SCALE GENOMIC DNA]</scope>
    <source>
        <strain evidence="2">1326</strain>
    </source>
</reference>
<dbReference type="EMBL" id="JAPYKS010000001">
    <property type="protein sequence ID" value="MEI9407657.1"/>
    <property type="molecule type" value="Genomic_DNA"/>
</dbReference>
<accession>A0ABU8KQA3</accession>
<name>A0ABU8KQA3_9HYPH</name>
<evidence type="ECO:0008006" key="3">
    <source>
        <dbReference type="Google" id="ProtNLM"/>
    </source>
</evidence>
<comment type="caution">
    <text evidence="1">The sequence shown here is derived from an EMBL/GenBank/DDBJ whole genome shotgun (WGS) entry which is preliminary data.</text>
</comment>